<evidence type="ECO:0000313" key="2">
    <source>
        <dbReference type="Proteomes" id="UP000240971"/>
    </source>
</evidence>
<dbReference type="EMBL" id="PYAW01000002">
    <property type="protein sequence ID" value="PSL48367.1"/>
    <property type="molecule type" value="Genomic_DNA"/>
</dbReference>
<accession>A0A2P8HQ86</accession>
<evidence type="ECO:0000313" key="1">
    <source>
        <dbReference type="EMBL" id="PSL48367.1"/>
    </source>
</evidence>
<dbReference type="Proteomes" id="UP000240971">
    <property type="component" value="Unassembled WGS sequence"/>
</dbReference>
<protein>
    <submittedName>
        <fullName evidence="1">Uncharacterized protein</fullName>
    </submittedName>
</protein>
<proteinExistence type="predicted"/>
<gene>
    <name evidence="1" type="ORF">CLV51_1021234</name>
</gene>
<organism evidence="1 2">
    <name type="scientific">Chitinophaga niastensis</name>
    <dbReference type="NCBI Taxonomy" id="536980"/>
    <lineage>
        <taxon>Bacteria</taxon>
        <taxon>Pseudomonadati</taxon>
        <taxon>Bacteroidota</taxon>
        <taxon>Chitinophagia</taxon>
        <taxon>Chitinophagales</taxon>
        <taxon>Chitinophagaceae</taxon>
        <taxon>Chitinophaga</taxon>
    </lineage>
</organism>
<name>A0A2P8HQ86_CHINA</name>
<sequence length="45" mass="4752">MVTLIVGQGAVVGAVLRRVVIPTVIVIQKVRDTRIVQAPNGVDAE</sequence>
<reference evidence="1 2" key="1">
    <citation type="submission" date="2018-03" db="EMBL/GenBank/DDBJ databases">
        <title>Genomic Encyclopedia of Archaeal and Bacterial Type Strains, Phase II (KMG-II): from individual species to whole genera.</title>
        <authorList>
            <person name="Goeker M."/>
        </authorList>
    </citation>
    <scope>NUCLEOTIDE SEQUENCE [LARGE SCALE GENOMIC DNA]</scope>
    <source>
        <strain evidence="1 2">DSM 24859</strain>
    </source>
</reference>
<comment type="caution">
    <text evidence="1">The sequence shown here is derived from an EMBL/GenBank/DDBJ whole genome shotgun (WGS) entry which is preliminary data.</text>
</comment>
<dbReference type="AlphaFoldDB" id="A0A2P8HQ86"/>
<keyword evidence="2" id="KW-1185">Reference proteome</keyword>